<evidence type="ECO:0000313" key="3">
    <source>
        <dbReference type="Proteomes" id="UP001172673"/>
    </source>
</evidence>
<organism evidence="2 3">
    <name type="scientific">Cladophialophora chaetospira</name>
    <dbReference type="NCBI Taxonomy" id="386627"/>
    <lineage>
        <taxon>Eukaryota</taxon>
        <taxon>Fungi</taxon>
        <taxon>Dikarya</taxon>
        <taxon>Ascomycota</taxon>
        <taxon>Pezizomycotina</taxon>
        <taxon>Eurotiomycetes</taxon>
        <taxon>Chaetothyriomycetidae</taxon>
        <taxon>Chaetothyriales</taxon>
        <taxon>Herpotrichiellaceae</taxon>
        <taxon>Cladophialophora</taxon>
    </lineage>
</organism>
<evidence type="ECO:0000313" key="2">
    <source>
        <dbReference type="EMBL" id="KAJ9602490.1"/>
    </source>
</evidence>
<name>A0AA38WWN1_9EURO</name>
<reference evidence="2" key="1">
    <citation type="submission" date="2022-10" db="EMBL/GenBank/DDBJ databases">
        <title>Culturing micro-colonial fungi from biological soil crusts in the Mojave desert and describing Neophaeococcomyces mojavensis, and introducing the new genera and species Taxawa tesnikishii.</title>
        <authorList>
            <person name="Kurbessoian T."/>
            <person name="Stajich J.E."/>
        </authorList>
    </citation>
    <scope>NUCLEOTIDE SEQUENCE</scope>
    <source>
        <strain evidence="2">TK_41</strain>
    </source>
</reference>
<dbReference type="EMBL" id="JAPDRK010000026">
    <property type="protein sequence ID" value="KAJ9602490.1"/>
    <property type="molecule type" value="Genomic_DNA"/>
</dbReference>
<feature type="repeat" description="ANK" evidence="1">
    <location>
        <begin position="97"/>
        <end position="134"/>
    </location>
</feature>
<keyword evidence="1" id="KW-0040">ANK repeat</keyword>
<comment type="caution">
    <text evidence="2">The sequence shown here is derived from an EMBL/GenBank/DDBJ whole genome shotgun (WGS) entry which is preliminary data.</text>
</comment>
<accession>A0AA38WWN1</accession>
<dbReference type="AlphaFoldDB" id="A0AA38WWN1"/>
<dbReference type="Proteomes" id="UP001172673">
    <property type="component" value="Unassembled WGS sequence"/>
</dbReference>
<gene>
    <name evidence="2" type="ORF">H2200_013033</name>
</gene>
<dbReference type="InterPro" id="IPR002110">
    <property type="entry name" value="Ankyrin_rpt"/>
</dbReference>
<protein>
    <recommendedName>
        <fullName evidence="4">Ankyrin repeat domain-containing protein</fullName>
    </recommendedName>
</protein>
<dbReference type="SUPFAM" id="SSF48403">
    <property type="entry name" value="Ankyrin repeat"/>
    <property type="match status" value="1"/>
</dbReference>
<dbReference type="Gene3D" id="1.25.40.20">
    <property type="entry name" value="Ankyrin repeat-containing domain"/>
    <property type="match status" value="1"/>
</dbReference>
<proteinExistence type="predicted"/>
<evidence type="ECO:0008006" key="4">
    <source>
        <dbReference type="Google" id="ProtNLM"/>
    </source>
</evidence>
<keyword evidence="3" id="KW-1185">Reference proteome</keyword>
<evidence type="ECO:0000256" key="1">
    <source>
        <dbReference type="PROSITE-ProRule" id="PRU00023"/>
    </source>
</evidence>
<dbReference type="PROSITE" id="PS50088">
    <property type="entry name" value="ANK_REPEAT"/>
    <property type="match status" value="1"/>
</dbReference>
<sequence>MCKFLIENGADVEEVAPLALEDDDVYKCTPLESILQRCEQQEYAERFLSFRDLLAAGADPTNGALAVCLEGNEEFDYLKLILDNPIPFVELEARDIDGNTPLLRAADFAATRSDSWRILNSLLTSGANIYARSLNDANCIQVLVRNLFDFPGADRYLEVQTCLVLLIQAGADVHAFDEKGISIFDIAYRDCPGLCSAYLGDIWDSVLSICGYDIREARKGFHRVAAYRTFGNDCVAYTREKFELLWDGREKLCPYYNDPVIWCPFSVSPSGSCPYGGTRQVCPGPERELLSKEEPLRCRHCCPGGVADFEPDESEKGECEGAGFVEDELGKGAMYGGDSIAN</sequence>
<dbReference type="InterPro" id="IPR036770">
    <property type="entry name" value="Ankyrin_rpt-contain_sf"/>
</dbReference>